<name>J3LG86_ORYBR</name>
<evidence type="ECO:0000313" key="2">
    <source>
        <dbReference type="Proteomes" id="UP000006038"/>
    </source>
</evidence>
<proteinExistence type="predicted"/>
<organism evidence="1">
    <name type="scientific">Oryza brachyantha</name>
    <name type="common">malo sina</name>
    <dbReference type="NCBI Taxonomy" id="4533"/>
    <lineage>
        <taxon>Eukaryota</taxon>
        <taxon>Viridiplantae</taxon>
        <taxon>Streptophyta</taxon>
        <taxon>Embryophyta</taxon>
        <taxon>Tracheophyta</taxon>
        <taxon>Spermatophyta</taxon>
        <taxon>Magnoliopsida</taxon>
        <taxon>Liliopsida</taxon>
        <taxon>Poales</taxon>
        <taxon>Poaceae</taxon>
        <taxon>BOP clade</taxon>
        <taxon>Oryzoideae</taxon>
        <taxon>Oryzeae</taxon>
        <taxon>Oryzinae</taxon>
        <taxon>Oryza</taxon>
    </lineage>
</organism>
<keyword evidence="2" id="KW-1185">Reference proteome</keyword>
<evidence type="ECO:0000313" key="1">
    <source>
        <dbReference type="EnsemblPlants" id="OB02G36530.1"/>
    </source>
</evidence>
<accession>J3LG86</accession>
<dbReference type="HOGENOM" id="CLU_2609858_0_0_1"/>
<sequence length="79" mass="8448">MMLSVTGGRMLVNPAFWIGAHDCFSSTSIVPIDMLLSVTGGRMLVNPAFWIGAHDCFSSTSIVLCISNLLHADDDSCSL</sequence>
<dbReference type="EnsemblPlants" id="OB02G36530.1">
    <property type="protein sequence ID" value="OB02G36530.1"/>
    <property type="gene ID" value="OB02G36530"/>
</dbReference>
<reference evidence="1" key="1">
    <citation type="submission" date="2013-04" db="UniProtKB">
        <authorList>
            <consortium name="EnsemblPlants"/>
        </authorList>
    </citation>
    <scope>IDENTIFICATION</scope>
</reference>
<dbReference type="Proteomes" id="UP000006038">
    <property type="component" value="Unassembled WGS sequence"/>
</dbReference>
<protein>
    <submittedName>
        <fullName evidence="1">Uncharacterized protein</fullName>
    </submittedName>
</protein>
<dbReference type="AlphaFoldDB" id="J3LG86"/>
<dbReference type="Gramene" id="OB02G36530.1">
    <property type="protein sequence ID" value="OB02G36530.1"/>
    <property type="gene ID" value="OB02G36530"/>
</dbReference>